<protein>
    <submittedName>
        <fullName evidence="1">Uncharacterized protein</fullName>
    </submittedName>
</protein>
<evidence type="ECO:0000313" key="2">
    <source>
        <dbReference type="Proteomes" id="UP001057452"/>
    </source>
</evidence>
<reference evidence="1" key="1">
    <citation type="submission" date="2022-05" db="EMBL/GenBank/DDBJ databases">
        <title>Chromosome-level genome of Chaenocephalus aceratus.</title>
        <authorList>
            <person name="Park H."/>
        </authorList>
    </citation>
    <scope>NUCLEOTIDE SEQUENCE</scope>
    <source>
        <strain evidence="1">KU_202001</strain>
    </source>
</reference>
<organism evidence="1 2">
    <name type="scientific">Chaenocephalus aceratus</name>
    <name type="common">Blackfin icefish</name>
    <name type="synonym">Chaenichthys aceratus</name>
    <dbReference type="NCBI Taxonomy" id="36190"/>
    <lineage>
        <taxon>Eukaryota</taxon>
        <taxon>Metazoa</taxon>
        <taxon>Chordata</taxon>
        <taxon>Craniata</taxon>
        <taxon>Vertebrata</taxon>
        <taxon>Euteleostomi</taxon>
        <taxon>Actinopterygii</taxon>
        <taxon>Neopterygii</taxon>
        <taxon>Teleostei</taxon>
        <taxon>Neoteleostei</taxon>
        <taxon>Acanthomorphata</taxon>
        <taxon>Eupercaria</taxon>
        <taxon>Perciformes</taxon>
        <taxon>Notothenioidei</taxon>
        <taxon>Channichthyidae</taxon>
        <taxon>Chaenocephalus</taxon>
    </lineage>
</organism>
<evidence type="ECO:0000313" key="1">
    <source>
        <dbReference type="EMBL" id="KAI4818494.1"/>
    </source>
</evidence>
<dbReference type="EMBL" id="CM043795">
    <property type="protein sequence ID" value="KAI4818494.1"/>
    <property type="molecule type" value="Genomic_DNA"/>
</dbReference>
<name>A0ACB9WX05_CHAAC</name>
<gene>
    <name evidence="1" type="ORF">KUCAC02_011832</name>
</gene>
<sequence>SVHLDPQQPLENKQPGRTPPARPFTRPPLHLSFLIFVLDNPASHLGSWGIEALPEPPFWKHLLEQRVTGESSFEIEGMNRTGCKPALKLTAQEGPRSDGKAVCSDLMASSVEKRLCCSPGLLCHGCIILVWTLQESEASVLDIMWSGGQTSALKGQETALCPSTDCTSWKPLLLSGEAFESEPGAKERKSSSLLATEGAVNPFATEGHVFGDFIYHLSLLNEQGEIISDER</sequence>
<accession>A0ACB9WX05</accession>
<comment type="caution">
    <text evidence="1">The sequence shown here is derived from an EMBL/GenBank/DDBJ whole genome shotgun (WGS) entry which is preliminary data.</text>
</comment>
<keyword evidence="2" id="KW-1185">Reference proteome</keyword>
<dbReference type="Proteomes" id="UP001057452">
    <property type="component" value="Chromosome 11"/>
</dbReference>
<proteinExistence type="predicted"/>
<feature type="non-terminal residue" evidence="1">
    <location>
        <position position="1"/>
    </location>
</feature>